<organism evidence="6 7">
    <name type="scientific">Dovyalis caffra</name>
    <dbReference type="NCBI Taxonomy" id="77055"/>
    <lineage>
        <taxon>Eukaryota</taxon>
        <taxon>Viridiplantae</taxon>
        <taxon>Streptophyta</taxon>
        <taxon>Embryophyta</taxon>
        <taxon>Tracheophyta</taxon>
        <taxon>Spermatophyta</taxon>
        <taxon>Magnoliopsida</taxon>
        <taxon>eudicotyledons</taxon>
        <taxon>Gunneridae</taxon>
        <taxon>Pentapetalae</taxon>
        <taxon>rosids</taxon>
        <taxon>fabids</taxon>
        <taxon>Malpighiales</taxon>
        <taxon>Salicaceae</taxon>
        <taxon>Flacourtieae</taxon>
        <taxon>Dovyalis</taxon>
    </lineage>
</organism>
<dbReference type="GO" id="GO:0004364">
    <property type="term" value="F:glutathione transferase activity"/>
    <property type="evidence" value="ECO:0007669"/>
    <property type="project" value="UniProtKB-UniRule"/>
</dbReference>
<sequence length="230" mass="26915">MEEVKLHSFWPSPYCYRVIWALKLKGIRYEYIEEDLSNKSRALLQCNPIHKKVPVLVHGGKPIVESMVILEYIEETWPDHPLLPKDAYERAIARFWIQFGIDKRDSILNYPGHDIFAFFRATGEEQEKAAREVLEVLTILEEQCLGDKKFFGGENVGFVDIAYGWLAHWFEGMEEVVGVKLVEPSTLPRLHAWIQNFKEIPVITENLPDREKLLKHFKRLRQMFVSDSSI</sequence>
<keyword evidence="1 3" id="KW-0808">Transferase</keyword>
<dbReference type="PANTHER" id="PTHR11260">
    <property type="entry name" value="GLUTATHIONE S-TRANSFERASE, GST, SUPERFAMILY, GST DOMAIN CONTAINING"/>
    <property type="match status" value="1"/>
</dbReference>
<dbReference type="Pfam" id="PF02798">
    <property type="entry name" value="GST_N"/>
    <property type="match status" value="1"/>
</dbReference>
<accession>A0AAV1R237</accession>
<name>A0AAV1R237_9ROSI</name>
<dbReference type="InterPro" id="IPR036249">
    <property type="entry name" value="Thioredoxin-like_sf"/>
</dbReference>
<evidence type="ECO:0000313" key="6">
    <source>
        <dbReference type="EMBL" id="CAK7327364.1"/>
    </source>
</evidence>
<dbReference type="SFLD" id="SFLDG01152">
    <property type="entry name" value="Main.3:_Omega-_and_Tau-like"/>
    <property type="match status" value="1"/>
</dbReference>
<reference evidence="6 7" key="1">
    <citation type="submission" date="2024-01" db="EMBL/GenBank/DDBJ databases">
        <authorList>
            <person name="Waweru B."/>
        </authorList>
    </citation>
    <scope>NUCLEOTIDE SEQUENCE [LARGE SCALE GENOMIC DNA]</scope>
</reference>
<dbReference type="GO" id="GO:0006749">
    <property type="term" value="P:glutathione metabolic process"/>
    <property type="evidence" value="ECO:0007669"/>
    <property type="project" value="InterPro"/>
</dbReference>
<dbReference type="CDD" id="cd03058">
    <property type="entry name" value="GST_N_Tau"/>
    <property type="match status" value="1"/>
</dbReference>
<comment type="function">
    <text evidence="3">Is involved in the conjugation of reduced glutathione to a wide number of exogenous and endogenous hydrophobic electrophiles.</text>
</comment>
<dbReference type="FunFam" id="3.40.30.10:FF:000014">
    <property type="entry name" value="Tau class glutathione S-transferase"/>
    <property type="match status" value="1"/>
</dbReference>
<evidence type="ECO:0000259" key="5">
    <source>
        <dbReference type="PROSITE" id="PS50405"/>
    </source>
</evidence>
<dbReference type="FunFam" id="1.20.1050.10:FF:000012">
    <property type="entry name" value="Tau class glutathione S-transferase"/>
    <property type="match status" value="1"/>
</dbReference>
<dbReference type="InterPro" id="IPR004045">
    <property type="entry name" value="Glutathione_S-Trfase_N"/>
</dbReference>
<evidence type="ECO:0000259" key="4">
    <source>
        <dbReference type="PROSITE" id="PS50404"/>
    </source>
</evidence>
<dbReference type="SUPFAM" id="SSF47616">
    <property type="entry name" value="GST C-terminal domain-like"/>
    <property type="match status" value="1"/>
</dbReference>
<dbReference type="EMBL" id="CAWUPB010000851">
    <property type="protein sequence ID" value="CAK7327364.1"/>
    <property type="molecule type" value="Genomic_DNA"/>
</dbReference>
<dbReference type="InterPro" id="IPR036282">
    <property type="entry name" value="Glutathione-S-Trfase_C_sf"/>
</dbReference>
<evidence type="ECO:0000313" key="7">
    <source>
        <dbReference type="Proteomes" id="UP001314170"/>
    </source>
</evidence>
<feature type="domain" description="GST C-terminal" evidence="5">
    <location>
        <begin position="86"/>
        <end position="224"/>
    </location>
</feature>
<dbReference type="CDD" id="cd03185">
    <property type="entry name" value="GST_C_Tau"/>
    <property type="match status" value="1"/>
</dbReference>
<dbReference type="Pfam" id="PF13410">
    <property type="entry name" value="GST_C_2"/>
    <property type="match status" value="1"/>
</dbReference>
<dbReference type="EC" id="2.5.1.18" evidence="3"/>
<dbReference type="SFLD" id="SFLDG00358">
    <property type="entry name" value="Main_(cytGST)"/>
    <property type="match status" value="1"/>
</dbReference>
<comment type="catalytic activity">
    <reaction evidence="2 3">
        <text>RX + glutathione = an S-substituted glutathione + a halide anion + H(+)</text>
        <dbReference type="Rhea" id="RHEA:16437"/>
        <dbReference type="ChEBI" id="CHEBI:15378"/>
        <dbReference type="ChEBI" id="CHEBI:16042"/>
        <dbReference type="ChEBI" id="CHEBI:17792"/>
        <dbReference type="ChEBI" id="CHEBI:57925"/>
        <dbReference type="ChEBI" id="CHEBI:90779"/>
        <dbReference type="EC" id="2.5.1.18"/>
    </reaction>
</comment>
<proteinExistence type="inferred from homology"/>
<dbReference type="PROSITE" id="PS50404">
    <property type="entry name" value="GST_NTER"/>
    <property type="match status" value="1"/>
</dbReference>
<dbReference type="SFLD" id="SFLDS00019">
    <property type="entry name" value="Glutathione_Transferase_(cytos"/>
    <property type="match status" value="1"/>
</dbReference>
<dbReference type="AlphaFoldDB" id="A0AAV1R237"/>
<keyword evidence="7" id="KW-1185">Reference proteome</keyword>
<dbReference type="GO" id="GO:0005829">
    <property type="term" value="C:cytosol"/>
    <property type="evidence" value="ECO:0007669"/>
    <property type="project" value="UniProtKB-SubCell"/>
</dbReference>
<dbReference type="InterPro" id="IPR045073">
    <property type="entry name" value="Omega/Tau-like"/>
</dbReference>
<keyword evidence="3" id="KW-0963">Cytoplasm</keyword>
<dbReference type="InterPro" id="IPR040079">
    <property type="entry name" value="Glutathione_S-Trfase"/>
</dbReference>
<dbReference type="SUPFAM" id="SSF52833">
    <property type="entry name" value="Thioredoxin-like"/>
    <property type="match status" value="1"/>
</dbReference>
<comment type="caution">
    <text evidence="6">The sequence shown here is derived from an EMBL/GenBank/DDBJ whole genome shotgun (WGS) entry which is preliminary data.</text>
</comment>
<comment type="similarity">
    <text evidence="3">Belongs to the GST superfamily.</text>
</comment>
<comment type="subcellular location">
    <subcellularLocation>
        <location evidence="3">Cytoplasm</location>
        <location evidence="3">Cytosol</location>
    </subcellularLocation>
</comment>
<evidence type="ECO:0000256" key="1">
    <source>
        <dbReference type="ARBA" id="ARBA00022679"/>
    </source>
</evidence>
<evidence type="ECO:0000256" key="2">
    <source>
        <dbReference type="ARBA" id="ARBA00047960"/>
    </source>
</evidence>
<feature type="domain" description="GST N-terminal" evidence="4">
    <location>
        <begin position="2"/>
        <end position="81"/>
    </location>
</feature>
<dbReference type="Gene3D" id="3.40.30.10">
    <property type="entry name" value="Glutaredoxin"/>
    <property type="match status" value="1"/>
</dbReference>
<protein>
    <recommendedName>
        <fullName evidence="3">Glutathione S-transferase</fullName>
        <ecNumber evidence="3">2.5.1.18</ecNumber>
    </recommendedName>
</protein>
<dbReference type="PANTHER" id="PTHR11260:SF765">
    <property type="entry name" value="GLUTATHIONE TRANSFERASE"/>
    <property type="match status" value="1"/>
</dbReference>
<dbReference type="Gene3D" id="1.20.1050.10">
    <property type="match status" value="1"/>
</dbReference>
<dbReference type="InterPro" id="IPR045074">
    <property type="entry name" value="GST_C_Tau"/>
</dbReference>
<gene>
    <name evidence="6" type="ORF">DCAF_LOCUS5075</name>
</gene>
<dbReference type="Proteomes" id="UP001314170">
    <property type="component" value="Unassembled WGS sequence"/>
</dbReference>
<evidence type="ECO:0000256" key="3">
    <source>
        <dbReference type="RuleBase" id="RU369102"/>
    </source>
</evidence>
<dbReference type="InterPro" id="IPR010987">
    <property type="entry name" value="Glutathione-S-Trfase_C-like"/>
</dbReference>
<dbReference type="PROSITE" id="PS50405">
    <property type="entry name" value="GST_CTER"/>
    <property type="match status" value="1"/>
</dbReference>